<feature type="binding site" evidence="7 9">
    <location>
        <position position="323"/>
    </location>
    <ligand>
        <name>NAD(+)</name>
        <dbReference type="ChEBI" id="CHEBI:57540"/>
    </ligand>
</feature>
<evidence type="ECO:0000256" key="1">
    <source>
        <dbReference type="ARBA" id="ARBA00011881"/>
    </source>
</evidence>
<keyword evidence="4 7" id="KW-0520">NAD</keyword>
<organism evidence="12 13">
    <name type="scientific">Photobacterium lipolyticum</name>
    <dbReference type="NCBI Taxonomy" id="266810"/>
    <lineage>
        <taxon>Bacteria</taxon>
        <taxon>Pseudomonadati</taxon>
        <taxon>Pseudomonadota</taxon>
        <taxon>Gammaproteobacteria</taxon>
        <taxon>Vibrionales</taxon>
        <taxon>Vibrionaceae</taxon>
        <taxon>Photobacterium</taxon>
    </lineage>
</organism>
<gene>
    <name evidence="7" type="primary">epd</name>
    <name evidence="12" type="ORF">C9I89_12915</name>
</gene>
<dbReference type="FunFam" id="3.30.360.10:FF:000007">
    <property type="entry name" value="D-erythrose-4-phosphate dehydrogenase"/>
    <property type="match status" value="1"/>
</dbReference>
<dbReference type="GO" id="GO:0008615">
    <property type="term" value="P:pyridoxine biosynthetic process"/>
    <property type="evidence" value="ECO:0007669"/>
    <property type="project" value="UniProtKB-UniRule"/>
</dbReference>
<keyword evidence="2 7" id="KW-0963">Cytoplasm</keyword>
<comment type="catalytic activity">
    <reaction evidence="6 7">
        <text>D-erythrose 4-phosphate + NAD(+) + H2O = 4-phospho-D-erythronate + NADH + 2 H(+)</text>
        <dbReference type="Rhea" id="RHEA:12056"/>
        <dbReference type="ChEBI" id="CHEBI:15377"/>
        <dbReference type="ChEBI" id="CHEBI:15378"/>
        <dbReference type="ChEBI" id="CHEBI:16897"/>
        <dbReference type="ChEBI" id="CHEBI:57540"/>
        <dbReference type="ChEBI" id="CHEBI:57945"/>
        <dbReference type="ChEBI" id="CHEBI:58766"/>
        <dbReference type="EC" id="1.2.1.72"/>
    </reaction>
</comment>
<dbReference type="InterPro" id="IPR006422">
    <property type="entry name" value="E4P_DH_bac"/>
</dbReference>
<comment type="function">
    <text evidence="7">Catalyzes the NAD-dependent conversion of D-erythrose 4-phosphate to 4-phosphoerythronate.</text>
</comment>
<feature type="binding site" evidence="7">
    <location>
        <begin position="218"/>
        <end position="219"/>
    </location>
    <ligand>
        <name>substrate</name>
    </ligand>
</feature>
<comment type="pathway">
    <text evidence="7">Cofactor biosynthesis; pyridoxine 5'-phosphate biosynthesis; pyridoxine 5'-phosphate from D-erythrose 4-phosphate: step 1/5.</text>
</comment>
<dbReference type="Pfam" id="PF02800">
    <property type="entry name" value="Gp_dh_C"/>
    <property type="match status" value="1"/>
</dbReference>
<dbReference type="Pfam" id="PF00044">
    <property type="entry name" value="Gp_dh_N"/>
    <property type="match status" value="1"/>
</dbReference>
<dbReference type="UniPathway" id="UPA00244">
    <property type="reaction ID" value="UER00309"/>
</dbReference>
<proteinExistence type="inferred from homology"/>
<evidence type="ECO:0000256" key="6">
    <source>
        <dbReference type="ARBA" id="ARBA00050771"/>
    </source>
</evidence>
<feature type="active site" description="Nucleophile" evidence="7 8">
    <location>
        <position position="160"/>
    </location>
</feature>
<dbReference type="InterPro" id="IPR036291">
    <property type="entry name" value="NAD(P)-bd_dom_sf"/>
</dbReference>
<evidence type="ECO:0000259" key="11">
    <source>
        <dbReference type="SMART" id="SM00846"/>
    </source>
</evidence>
<dbReference type="CDD" id="cd23937">
    <property type="entry name" value="GAPDH_C_E4PDH"/>
    <property type="match status" value="1"/>
</dbReference>
<dbReference type="NCBIfam" id="NF010058">
    <property type="entry name" value="PRK13535.1"/>
    <property type="match status" value="1"/>
</dbReference>
<dbReference type="PIRSF" id="PIRSF000149">
    <property type="entry name" value="GAP_DH"/>
    <property type="match status" value="1"/>
</dbReference>
<dbReference type="Gene3D" id="3.40.50.720">
    <property type="entry name" value="NAD(P)-binding Rossmann-like Domain"/>
    <property type="match status" value="1"/>
</dbReference>
<evidence type="ECO:0000256" key="2">
    <source>
        <dbReference type="ARBA" id="ARBA00022490"/>
    </source>
</evidence>
<feature type="binding site" evidence="7">
    <location>
        <begin position="159"/>
        <end position="161"/>
    </location>
    <ligand>
        <name>substrate</name>
    </ligand>
</feature>
<feature type="binding site" evidence="7">
    <location>
        <position position="205"/>
    </location>
    <ligand>
        <name>substrate</name>
    </ligand>
</feature>
<comment type="subunit">
    <text evidence="1 7">Homotetramer.</text>
</comment>
<dbReference type="PRINTS" id="PR00078">
    <property type="entry name" value="G3PDHDRGNASE"/>
</dbReference>
<dbReference type="GO" id="GO:0048001">
    <property type="term" value="F:erythrose-4-phosphate dehydrogenase activity"/>
    <property type="evidence" value="ECO:0007669"/>
    <property type="project" value="UniProtKB-UniRule"/>
</dbReference>
<comment type="caution">
    <text evidence="12">The sequence shown here is derived from an EMBL/GenBank/DDBJ whole genome shotgun (WGS) entry which is preliminary data.</text>
</comment>
<evidence type="ECO:0000256" key="9">
    <source>
        <dbReference type="PIRSR" id="PIRSR000149-3"/>
    </source>
</evidence>
<keyword evidence="9" id="KW-0547">Nucleotide-binding</keyword>
<dbReference type="GO" id="GO:0042823">
    <property type="term" value="P:pyridoxal phosphate biosynthetic process"/>
    <property type="evidence" value="ECO:0007669"/>
    <property type="project" value="UniProtKB-UniRule"/>
</dbReference>
<evidence type="ECO:0000256" key="8">
    <source>
        <dbReference type="PIRSR" id="PIRSR000149-1"/>
    </source>
</evidence>
<dbReference type="EC" id="1.2.1.72" evidence="7"/>
<feature type="binding site" evidence="7">
    <location>
        <position position="241"/>
    </location>
    <ligand>
        <name>substrate</name>
    </ligand>
</feature>
<dbReference type="EMBL" id="PYMC01000008">
    <property type="protein sequence ID" value="PSW04736.1"/>
    <property type="molecule type" value="Genomic_DNA"/>
</dbReference>
<evidence type="ECO:0000256" key="3">
    <source>
        <dbReference type="ARBA" id="ARBA00023002"/>
    </source>
</evidence>
<dbReference type="Gene3D" id="3.30.360.10">
    <property type="entry name" value="Dihydrodipicolinate Reductase, domain 2"/>
    <property type="match status" value="1"/>
</dbReference>
<reference evidence="12 13" key="1">
    <citation type="submission" date="2018-03" db="EMBL/GenBank/DDBJ databases">
        <title>Whole genome sequencing of Histamine producing bacteria.</title>
        <authorList>
            <person name="Butler K."/>
        </authorList>
    </citation>
    <scope>NUCLEOTIDE SEQUENCE [LARGE SCALE GENOMIC DNA]</scope>
    <source>
        <strain evidence="12 13">DSM 16190</strain>
    </source>
</reference>
<dbReference type="SUPFAM" id="SSF51735">
    <property type="entry name" value="NAD(P)-binding Rossmann-fold domains"/>
    <property type="match status" value="1"/>
</dbReference>
<feature type="domain" description="Glyceraldehyde 3-phosphate dehydrogenase NAD(P) binding" evidence="11">
    <location>
        <begin position="3"/>
        <end position="160"/>
    </location>
</feature>
<keyword evidence="3 7" id="KW-0560">Oxidoreductase</keyword>
<dbReference type="FunFam" id="3.40.50.720:FF:000001">
    <property type="entry name" value="Glyceraldehyde-3-phosphate dehydrogenase"/>
    <property type="match status" value="1"/>
</dbReference>
<dbReference type="GO" id="GO:0051287">
    <property type="term" value="F:NAD binding"/>
    <property type="evidence" value="ECO:0007669"/>
    <property type="project" value="InterPro"/>
</dbReference>
<evidence type="ECO:0000256" key="10">
    <source>
        <dbReference type="PIRSR" id="PIRSR000149-4"/>
    </source>
</evidence>
<dbReference type="SUPFAM" id="SSF55347">
    <property type="entry name" value="Glyceraldehyde-3-phosphate dehydrogenase-like, C-terminal domain"/>
    <property type="match status" value="1"/>
</dbReference>
<dbReference type="OrthoDB" id="9803304at2"/>
<dbReference type="InterPro" id="IPR020829">
    <property type="entry name" value="GlycerAld_3-P_DH_cat"/>
</dbReference>
<evidence type="ECO:0000256" key="4">
    <source>
        <dbReference type="ARBA" id="ARBA00023027"/>
    </source>
</evidence>
<dbReference type="NCBIfam" id="TIGR01532">
    <property type="entry name" value="E4PD_g-proteo"/>
    <property type="match status" value="1"/>
</dbReference>
<evidence type="ECO:0000313" key="12">
    <source>
        <dbReference type="EMBL" id="PSW04736.1"/>
    </source>
</evidence>
<evidence type="ECO:0000256" key="5">
    <source>
        <dbReference type="ARBA" id="ARBA00023096"/>
    </source>
</evidence>
<comment type="subcellular location">
    <subcellularLocation>
        <location evidence="7">Cytoplasm</location>
    </subcellularLocation>
</comment>
<keyword evidence="5 7" id="KW-0664">Pyridoxine biosynthesis</keyword>
<accession>A0A2T3MXM4</accession>
<dbReference type="InterPro" id="IPR020828">
    <property type="entry name" value="GlycerAld_3-P_DH_NAD(P)-bd"/>
</dbReference>
<comment type="caution">
    <text evidence="7">Lacks conserved residue(s) required for the propagation of feature annotation.</text>
</comment>
<feature type="binding site" evidence="7 9">
    <location>
        <begin position="12"/>
        <end position="13"/>
    </location>
    <ligand>
        <name>NAD(+)</name>
        <dbReference type="ChEBI" id="CHEBI:57540"/>
    </ligand>
</feature>
<name>A0A2T3MXM4_9GAMM</name>
<dbReference type="CDD" id="cd17892">
    <property type="entry name" value="GAPDH_N_E4PDH"/>
    <property type="match status" value="1"/>
</dbReference>
<evidence type="ECO:0000313" key="13">
    <source>
        <dbReference type="Proteomes" id="UP000240904"/>
    </source>
</evidence>
<dbReference type="AlphaFoldDB" id="A0A2T3MXM4"/>
<comment type="similarity">
    <text evidence="7">Belongs to the glyceraldehyde-3-phosphate dehydrogenase family. Epd subfamily.</text>
</comment>
<dbReference type="HAMAP" id="MF_01640">
    <property type="entry name" value="E4P_dehydrog"/>
    <property type="match status" value="1"/>
</dbReference>
<dbReference type="Proteomes" id="UP000240904">
    <property type="component" value="Unassembled WGS sequence"/>
</dbReference>
<keyword evidence="13" id="KW-1185">Reference proteome</keyword>
<dbReference type="RefSeq" id="WP_107283755.1">
    <property type="nucleotide sequence ID" value="NZ_PYMC01000008.1"/>
</dbReference>
<dbReference type="SMART" id="SM00846">
    <property type="entry name" value="Gp_dh_N"/>
    <property type="match status" value="1"/>
</dbReference>
<protein>
    <recommendedName>
        <fullName evidence="7">D-erythrose-4-phosphate dehydrogenase</fullName>
        <shortName evidence="7">E4PDH</shortName>
        <ecNumber evidence="7">1.2.1.72</ecNumber>
    </recommendedName>
</protein>
<feature type="site" description="Activates thiol group during catalysis" evidence="7 10">
    <location>
        <position position="187"/>
    </location>
</feature>
<evidence type="ECO:0000256" key="7">
    <source>
        <dbReference type="HAMAP-Rule" id="MF_01640"/>
    </source>
</evidence>
<sequence length="356" mass="39371">MTLKVAINGFGRIGRSVLRALYESDKHTQIKVVAVNELAEPEAMAHLLQYDSSHGRFFKTVSHDQEHLFIAHDNGEQDRVRILHQNDITLLPWHDLDVDIVLDCTGVYGSRDDGLAHIKAGAKKVLFSHPAATDIDNTIIYGVNHETLKPEHRIVSNGSCTTNCIVPVIKVLDETFGIESGTITTIHSAMNDQQVIDAYHSDLRRTRAASQSIIPVDTKLHLGIGRIFPKLSDKFEAISVRVPTINVTAMDLSVTVKTNVKVNDVNQSLSEASRCTLDGIVDYTEAPLVSIDFNHDPHSAIVDGTQTRVSNKHLIKLLVWCDNEWGFANRMLDTALAMHATDAVQHSVAAMQYSEA</sequence>
<feature type="binding site" evidence="9">
    <location>
        <position position="128"/>
    </location>
    <ligand>
        <name>NAD(+)</name>
        <dbReference type="ChEBI" id="CHEBI:57540"/>
    </ligand>
</feature>
<dbReference type="GO" id="GO:0005737">
    <property type="term" value="C:cytoplasm"/>
    <property type="evidence" value="ECO:0007669"/>
    <property type="project" value="UniProtKB-SubCell"/>
</dbReference>
<dbReference type="PANTHER" id="PTHR43148">
    <property type="entry name" value="GLYCERALDEHYDE-3-PHOSPHATE DEHYDROGENASE 2"/>
    <property type="match status" value="1"/>
</dbReference>
<dbReference type="InterPro" id="IPR020831">
    <property type="entry name" value="GlycerAld/Erythrose_P_DH"/>
</dbReference>